<dbReference type="Proteomes" id="UP000695000">
    <property type="component" value="Unplaced"/>
</dbReference>
<accession>A0ABM1MG57</accession>
<sequence>MHSIVRVATGLPINLMAPSSKLVTQYPKEWFDKHPNKKPRCTIDLTSSDLGKCRGVIKGMIDSNNLTLDYVKTFLYFFYKEITMELDDDWKSYGLTLGVRGEDVTPLSILDIQTVDNPKESSGTGVADKADDAWIAIYLLGIYRMIRTTVQEYKTTVAQKISEQMKAHNQNAPAMTEVVDSYTGWDNDRSFRMLVGCVDMFMFRFPNHKYANFRIGTTGSRFRDCTALLSISHVSTKLGLPNLEDLMEWVFVEAVGEDVARMMKDGEEVLEPFSYFPYQMDFNLVLKSSYSAAELA</sequence>
<evidence type="ECO:0000256" key="3">
    <source>
        <dbReference type="ARBA" id="ARBA00022884"/>
    </source>
</evidence>
<evidence type="ECO:0000256" key="4">
    <source>
        <dbReference type="ARBA" id="ARBA00023200"/>
    </source>
</evidence>
<dbReference type="RefSeq" id="XP_017773557.1">
    <property type="nucleotide sequence ID" value="XM_017918068.1"/>
</dbReference>
<protein>
    <submittedName>
        <fullName evidence="8">Uncharacterized protein LOC108560498</fullName>
    </submittedName>
</protein>
<dbReference type="InterPro" id="IPR023330">
    <property type="entry name" value="Rhabdovirus_ncapsid_N"/>
</dbReference>
<dbReference type="InterPro" id="IPR023331">
    <property type="entry name" value="Rhabdovirus_ncapsid_C"/>
</dbReference>
<keyword evidence="3" id="KW-0694">RNA-binding</keyword>
<dbReference type="GeneID" id="108560498"/>
<evidence type="ECO:0000313" key="8">
    <source>
        <dbReference type="RefSeq" id="XP_017773557.1"/>
    </source>
</evidence>
<gene>
    <name evidence="8" type="primary">LOC108560498</name>
</gene>
<dbReference type="InterPro" id="IPR035961">
    <property type="entry name" value="Rhabdovirus_nucleoprotein-like"/>
</dbReference>
<dbReference type="Gene3D" id="1.10.3570.10">
    <property type="entry name" value="Rhabdovirus nucleocapsid protein like domain"/>
    <property type="match status" value="1"/>
</dbReference>
<comment type="subcellular location">
    <subcellularLocation>
        <location evidence="1">Host cytoplasm</location>
    </subcellularLocation>
    <subcellularLocation>
        <location evidence="2">Virion</location>
    </subcellularLocation>
</comment>
<evidence type="ECO:0000256" key="1">
    <source>
        <dbReference type="ARBA" id="ARBA00004192"/>
    </source>
</evidence>
<keyword evidence="7" id="KW-1185">Reference proteome</keyword>
<evidence type="ECO:0000313" key="7">
    <source>
        <dbReference type="Proteomes" id="UP000695000"/>
    </source>
</evidence>
<evidence type="ECO:0000256" key="2">
    <source>
        <dbReference type="ARBA" id="ARBA00004328"/>
    </source>
</evidence>
<keyword evidence="4" id="KW-1035">Host cytoplasm</keyword>
<dbReference type="Gene3D" id="1.10.3610.10">
    <property type="entry name" value="Nucleoprotein"/>
    <property type="match status" value="1"/>
</dbReference>
<name>A0ABM1MG57_NICVS</name>
<reference evidence="8" key="1">
    <citation type="submission" date="2025-08" db="UniProtKB">
        <authorList>
            <consortium name="RefSeq"/>
        </authorList>
    </citation>
    <scope>IDENTIFICATION</scope>
    <source>
        <tissue evidence="8">Whole Larva</tissue>
    </source>
</reference>
<proteinExistence type="predicted"/>
<evidence type="ECO:0000259" key="6">
    <source>
        <dbReference type="Pfam" id="PF00945"/>
    </source>
</evidence>
<dbReference type="SUPFAM" id="SSF140809">
    <property type="entry name" value="Rhabdovirus nucleoprotein-like"/>
    <property type="match status" value="1"/>
</dbReference>
<dbReference type="Pfam" id="PF00945">
    <property type="entry name" value="Rhabdo_ncap"/>
    <property type="match status" value="1"/>
</dbReference>
<dbReference type="InterPro" id="IPR000448">
    <property type="entry name" value="Rhabdo_ncapsid"/>
</dbReference>
<feature type="domain" description="Rhabdovirus nucleocapsid" evidence="6">
    <location>
        <begin position="17"/>
        <end position="293"/>
    </location>
</feature>
<evidence type="ECO:0000256" key="5">
    <source>
        <dbReference type="ARBA" id="ARBA00023274"/>
    </source>
</evidence>
<feature type="non-terminal residue" evidence="8">
    <location>
        <position position="296"/>
    </location>
</feature>
<organism evidence="7 8">
    <name type="scientific">Nicrophorus vespilloides</name>
    <name type="common">Boreal carrion beetle</name>
    <dbReference type="NCBI Taxonomy" id="110193"/>
    <lineage>
        <taxon>Eukaryota</taxon>
        <taxon>Metazoa</taxon>
        <taxon>Ecdysozoa</taxon>
        <taxon>Arthropoda</taxon>
        <taxon>Hexapoda</taxon>
        <taxon>Insecta</taxon>
        <taxon>Pterygota</taxon>
        <taxon>Neoptera</taxon>
        <taxon>Endopterygota</taxon>
        <taxon>Coleoptera</taxon>
        <taxon>Polyphaga</taxon>
        <taxon>Staphyliniformia</taxon>
        <taxon>Silphidae</taxon>
        <taxon>Nicrophorinae</taxon>
        <taxon>Nicrophorus</taxon>
    </lineage>
</organism>
<keyword evidence="5" id="KW-0687">Ribonucleoprotein</keyword>